<dbReference type="Pfam" id="PF00503">
    <property type="entry name" value="G-alpha"/>
    <property type="match status" value="1"/>
</dbReference>
<feature type="region of interest" description="Disordered" evidence="6">
    <location>
        <begin position="142"/>
        <end position="185"/>
    </location>
</feature>
<feature type="binding site" evidence="4">
    <location>
        <begin position="430"/>
        <end position="433"/>
    </location>
    <ligand>
        <name>GTP</name>
        <dbReference type="ChEBI" id="CHEBI:37565"/>
    </ligand>
</feature>
<reference evidence="7 8" key="1">
    <citation type="submission" date="2014-04" db="EMBL/GenBank/DDBJ databases">
        <authorList>
            <consortium name="DOE Joint Genome Institute"/>
            <person name="Kuo A."/>
            <person name="Ruytinx J."/>
            <person name="Rineau F."/>
            <person name="Colpaert J."/>
            <person name="Kohler A."/>
            <person name="Nagy L.G."/>
            <person name="Floudas D."/>
            <person name="Copeland A."/>
            <person name="Barry K.W."/>
            <person name="Cichocki N."/>
            <person name="Veneault-Fourrey C."/>
            <person name="LaButti K."/>
            <person name="Lindquist E.A."/>
            <person name="Lipzen A."/>
            <person name="Lundell T."/>
            <person name="Morin E."/>
            <person name="Murat C."/>
            <person name="Sun H."/>
            <person name="Tunlid A."/>
            <person name="Henrissat B."/>
            <person name="Grigoriev I.V."/>
            <person name="Hibbett D.S."/>
            <person name="Martin F."/>
            <person name="Nordberg H.P."/>
            <person name="Cantor M.N."/>
            <person name="Hua S.X."/>
        </authorList>
    </citation>
    <scope>NUCLEOTIDE SEQUENCE [LARGE SCALE GENOMIC DNA]</scope>
    <source>
        <strain evidence="7 8">UH-Slu-Lm8-n1</strain>
    </source>
</reference>
<dbReference type="PRINTS" id="PR00318">
    <property type="entry name" value="GPROTEINA"/>
</dbReference>
<feature type="compositionally biased region" description="Low complexity" evidence="6">
    <location>
        <begin position="148"/>
        <end position="158"/>
    </location>
</feature>
<dbReference type="FunFam" id="3.40.50.300:FF:000720">
    <property type="entry name" value="Guanine nucleotide-binding protein G(k) subunit alpha"/>
    <property type="match status" value="1"/>
</dbReference>
<dbReference type="HOGENOM" id="CLU_014184_1_1_1"/>
<proteinExistence type="predicted"/>
<dbReference type="GO" id="GO:0001664">
    <property type="term" value="F:G protein-coupled receptor binding"/>
    <property type="evidence" value="ECO:0007669"/>
    <property type="project" value="TreeGrafter"/>
</dbReference>
<dbReference type="GO" id="GO:0031683">
    <property type="term" value="F:G-protein beta/gamma-subunit complex binding"/>
    <property type="evidence" value="ECO:0007669"/>
    <property type="project" value="InterPro"/>
</dbReference>
<dbReference type="InterPro" id="IPR001019">
    <property type="entry name" value="Gprotein_alpha_su"/>
</dbReference>
<dbReference type="Gene3D" id="1.10.400.10">
    <property type="entry name" value="GI Alpha 1, domain 2-like"/>
    <property type="match status" value="2"/>
</dbReference>
<evidence type="ECO:0000256" key="1">
    <source>
        <dbReference type="ARBA" id="ARBA00022741"/>
    </source>
</evidence>
<evidence type="ECO:0000256" key="5">
    <source>
        <dbReference type="PIRSR" id="PIRSR601019-2"/>
    </source>
</evidence>
<dbReference type="SUPFAM" id="SSF52540">
    <property type="entry name" value="P-loop containing nucleoside triphosphate hydrolases"/>
    <property type="match status" value="1"/>
</dbReference>
<dbReference type="STRING" id="930992.A0A0D0BFN3"/>
<evidence type="ECO:0008006" key="9">
    <source>
        <dbReference type="Google" id="ProtNLM"/>
    </source>
</evidence>
<protein>
    <recommendedName>
        <fullName evidence="9">Guanine nucleotide-binding protein alpha-4 subunit</fullName>
    </recommendedName>
</protein>
<dbReference type="GO" id="GO:0046872">
    <property type="term" value="F:metal ion binding"/>
    <property type="evidence" value="ECO:0007669"/>
    <property type="project" value="UniProtKB-KW"/>
</dbReference>
<accession>A0A0D0BFN3</accession>
<feature type="binding site" evidence="4">
    <location>
        <begin position="332"/>
        <end position="338"/>
    </location>
    <ligand>
        <name>GTP</name>
        <dbReference type="ChEBI" id="CHEBI:37565"/>
    </ligand>
</feature>
<evidence type="ECO:0000256" key="2">
    <source>
        <dbReference type="ARBA" id="ARBA00023134"/>
    </source>
</evidence>
<dbReference type="GO" id="GO:0003924">
    <property type="term" value="F:GTPase activity"/>
    <property type="evidence" value="ECO:0007669"/>
    <property type="project" value="InterPro"/>
</dbReference>
<keyword evidence="8" id="KW-1185">Reference proteome</keyword>
<evidence type="ECO:0000256" key="3">
    <source>
        <dbReference type="ARBA" id="ARBA00023224"/>
    </source>
</evidence>
<evidence type="ECO:0000313" key="7">
    <source>
        <dbReference type="EMBL" id="KIK42078.1"/>
    </source>
</evidence>
<dbReference type="GO" id="GO:0005525">
    <property type="term" value="F:GTP binding"/>
    <property type="evidence" value="ECO:0007669"/>
    <property type="project" value="UniProtKB-KW"/>
</dbReference>
<dbReference type="SMART" id="SM00275">
    <property type="entry name" value="G_alpha"/>
    <property type="match status" value="1"/>
</dbReference>
<dbReference type="PROSITE" id="PS51882">
    <property type="entry name" value="G_ALPHA"/>
    <property type="match status" value="1"/>
</dbReference>
<gene>
    <name evidence="7" type="ORF">CY34DRAFT_805366</name>
</gene>
<keyword evidence="2 4" id="KW-0342">GTP-binding</keyword>
<dbReference type="GO" id="GO:0005737">
    <property type="term" value="C:cytoplasm"/>
    <property type="evidence" value="ECO:0007669"/>
    <property type="project" value="TreeGrafter"/>
</dbReference>
<dbReference type="AlphaFoldDB" id="A0A0D0BFN3"/>
<dbReference type="GO" id="GO:0005834">
    <property type="term" value="C:heterotrimeric G-protein complex"/>
    <property type="evidence" value="ECO:0007669"/>
    <property type="project" value="TreeGrafter"/>
</dbReference>
<evidence type="ECO:0000256" key="4">
    <source>
        <dbReference type="PIRSR" id="PIRSR601019-1"/>
    </source>
</evidence>
<keyword evidence="1 4" id="KW-0547">Nucleotide-binding</keyword>
<evidence type="ECO:0000256" key="6">
    <source>
        <dbReference type="SAM" id="MobiDB-lite"/>
    </source>
</evidence>
<dbReference type="OrthoDB" id="5817230at2759"/>
<dbReference type="PANTHER" id="PTHR10218">
    <property type="entry name" value="GTP-BINDING PROTEIN ALPHA SUBUNIT"/>
    <property type="match status" value="1"/>
</dbReference>
<keyword evidence="5" id="KW-0460">Magnesium</keyword>
<name>A0A0D0BFN3_9AGAM</name>
<keyword evidence="3" id="KW-0807">Transducer</keyword>
<reference evidence="8" key="2">
    <citation type="submission" date="2015-01" db="EMBL/GenBank/DDBJ databases">
        <title>Evolutionary Origins and Diversification of the Mycorrhizal Mutualists.</title>
        <authorList>
            <consortium name="DOE Joint Genome Institute"/>
            <consortium name="Mycorrhizal Genomics Consortium"/>
            <person name="Kohler A."/>
            <person name="Kuo A."/>
            <person name="Nagy L.G."/>
            <person name="Floudas D."/>
            <person name="Copeland A."/>
            <person name="Barry K.W."/>
            <person name="Cichocki N."/>
            <person name="Veneault-Fourrey C."/>
            <person name="LaButti K."/>
            <person name="Lindquist E.A."/>
            <person name="Lipzen A."/>
            <person name="Lundell T."/>
            <person name="Morin E."/>
            <person name="Murat C."/>
            <person name="Riley R."/>
            <person name="Ohm R."/>
            <person name="Sun H."/>
            <person name="Tunlid A."/>
            <person name="Henrissat B."/>
            <person name="Grigoriev I.V."/>
            <person name="Hibbett D.S."/>
            <person name="Martin F."/>
        </authorList>
    </citation>
    <scope>NUCLEOTIDE SEQUENCE [LARGE SCALE GENOMIC DNA]</scope>
    <source>
        <strain evidence="8">UH-Slu-Lm8-n1</strain>
    </source>
</reference>
<keyword evidence="5" id="KW-0479">Metal-binding</keyword>
<dbReference type="GO" id="GO:0007188">
    <property type="term" value="P:adenylate cyclase-modulating G protein-coupled receptor signaling pathway"/>
    <property type="evidence" value="ECO:0007669"/>
    <property type="project" value="TreeGrafter"/>
</dbReference>
<dbReference type="SUPFAM" id="SSF47895">
    <property type="entry name" value="Transducin (alpha subunit), insertion domain"/>
    <property type="match status" value="1"/>
</dbReference>
<dbReference type="InterPro" id="IPR027417">
    <property type="entry name" value="P-loop_NTPase"/>
</dbReference>
<organism evidence="7 8">
    <name type="scientific">Suillus luteus UH-Slu-Lm8-n1</name>
    <dbReference type="NCBI Taxonomy" id="930992"/>
    <lineage>
        <taxon>Eukaryota</taxon>
        <taxon>Fungi</taxon>
        <taxon>Dikarya</taxon>
        <taxon>Basidiomycota</taxon>
        <taxon>Agaricomycotina</taxon>
        <taxon>Agaricomycetes</taxon>
        <taxon>Agaricomycetidae</taxon>
        <taxon>Boletales</taxon>
        <taxon>Suillineae</taxon>
        <taxon>Suillaceae</taxon>
        <taxon>Suillus</taxon>
    </lineage>
</organism>
<dbReference type="PANTHER" id="PTHR10218:SF360">
    <property type="entry name" value="GUANINE NUCLEOTIDE-BINDING PROTEIN SUBUNIT ALPHA HOMOLOG"/>
    <property type="match status" value="1"/>
</dbReference>
<feature type="region of interest" description="Disordered" evidence="6">
    <location>
        <begin position="1"/>
        <end position="28"/>
    </location>
</feature>
<dbReference type="InterPro" id="IPR011025">
    <property type="entry name" value="GproteinA_insert"/>
</dbReference>
<feature type="binding site" evidence="5">
    <location>
        <position position="338"/>
    </location>
    <ligand>
        <name>Mg(2+)</name>
        <dbReference type="ChEBI" id="CHEBI:18420"/>
    </ligand>
</feature>
<dbReference type="EMBL" id="KN835249">
    <property type="protein sequence ID" value="KIK42078.1"/>
    <property type="molecule type" value="Genomic_DNA"/>
</dbReference>
<dbReference type="InParanoid" id="A0A0D0BFN3"/>
<sequence length="519" mass="58924">MMRTSSIRSQDDPLSLAIRPPPEESDTDRHIRLQHEAEARRISEQIDEELRFEREKLKKSKSDVKLLLLGQAESGKSTLQKQFQLMYSPASLESERMSWRTVVYFNVVRSIKKILTTLEAWDDIDDGSDSQSTLERQELGDYLPPRASSSATPSIHSSQIGVALSPPSPTSPTSPTASSPIRGSTAISDLRRRLLPLTNTEPQLADRLSGGVSVSGSGKGEVYVRSGWQARTIQKGQKLLRRQPKPSSPVDELTIERPGTALSVIDADPLVDDVARMLEQSREDIRTLWENQVVRALMTSRKLKLDEWSEFFLNDISRISARNYVPSTDDILHARIQTMGVAEHIFDVDIHGKTVTWHLFDVGGARGQRHSWVPYFDDANAIIFVSPISAFDQYLEEDPRTNRIDDSLQLFTQICSNQLLKRVHLVLFLNKTDILRKKLERGLSVSKYILSYGDRPNEYESVVQYFRAHFLQVHRRNNENRRVLYTHLTNVVDTKATQSIIGNVRDSIFRGYLQSAALV</sequence>
<dbReference type="Proteomes" id="UP000054485">
    <property type="component" value="Unassembled WGS sequence"/>
</dbReference>
<dbReference type="Gene3D" id="3.40.50.300">
    <property type="entry name" value="P-loop containing nucleotide triphosphate hydrolases"/>
    <property type="match status" value="2"/>
</dbReference>
<evidence type="ECO:0000313" key="8">
    <source>
        <dbReference type="Proteomes" id="UP000054485"/>
    </source>
</evidence>